<keyword evidence="2" id="KW-1185">Reference proteome</keyword>
<evidence type="ECO:0000313" key="2">
    <source>
        <dbReference type="Proteomes" id="UP000187485"/>
    </source>
</evidence>
<organism evidence="1 2">
    <name type="scientific">Carboxydothermus pertinax</name>
    <dbReference type="NCBI Taxonomy" id="870242"/>
    <lineage>
        <taxon>Bacteria</taxon>
        <taxon>Bacillati</taxon>
        <taxon>Bacillota</taxon>
        <taxon>Clostridia</taxon>
        <taxon>Thermoanaerobacterales</taxon>
        <taxon>Thermoanaerobacteraceae</taxon>
        <taxon>Carboxydothermus</taxon>
    </lineage>
</organism>
<reference evidence="2" key="1">
    <citation type="submission" date="2016-12" db="EMBL/GenBank/DDBJ databases">
        <title>Draft Genome Sequences od Carboxydothermus pertinax and islandicus, Hydrogenogenic Carboxydotrophic Bacteria.</title>
        <authorList>
            <person name="Fukuyama Y."/>
            <person name="Ohmae K."/>
            <person name="Yoneda Y."/>
            <person name="Yoshida T."/>
            <person name="Sako Y."/>
        </authorList>
    </citation>
    <scope>NUCLEOTIDE SEQUENCE [LARGE SCALE GENOMIC DNA]</scope>
    <source>
        <strain evidence="2">Ug1</strain>
    </source>
</reference>
<proteinExistence type="predicted"/>
<dbReference type="Proteomes" id="UP000187485">
    <property type="component" value="Unassembled WGS sequence"/>
</dbReference>
<name>A0A1L8CTJ2_9THEO</name>
<dbReference type="AlphaFoldDB" id="A0A1L8CTJ2"/>
<dbReference type="STRING" id="870242.cpu_07510"/>
<comment type="caution">
    <text evidence="1">The sequence shown here is derived from an EMBL/GenBank/DDBJ whole genome shotgun (WGS) entry which is preliminary data.</text>
</comment>
<accession>A0A1L8CTJ2</accession>
<dbReference type="OrthoDB" id="1723431at2"/>
<dbReference type="EMBL" id="BDJK01000010">
    <property type="protein sequence ID" value="GAV22241.1"/>
    <property type="molecule type" value="Genomic_DNA"/>
</dbReference>
<dbReference type="RefSeq" id="WP_075858731.1">
    <property type="nucleotide sequence ID" value="NZ_BDJK01000010.1"/>
</dbReference>
<sequence length="228" mass="26463">MRVVQQIKGFVYFFENDRLQTGFNYLIKYPQLVYPMVGYKGRVLGVVKFSSLIYAVSTLQSHATTLKMYVYGDYPVVQSYLRKEKLLEIFKDEPFLWCMQLAENNGFAGLTLGSKLLQEGIAAGKIGTLEISKFSQLYGEEFYKVLEILDKGQISFLFKKFLMLASYKAFNFKEVYPFLNLANYEEKIIELSLKLNNGQKAELAKMSGFKRSNLYQQLRRVNEKGEER</sequence>
<dbReference type="InterPro" id="IPR046342">
    <property type="entry name" value="CBS_dom_sf"/>
</dbReference>
<gene>
    <name evidence="1" type="ORF">cpu_07510</name>
</gene>
<dbReference type="SUPFAM" id="SSF54631">
    <property type="entry name" value="CBS-domain pair"/>
    <property type="match status" value="1"/>
</dbReference>
<protein>
    <submittedName>
        <fullName evidence="1">Uncharacterized protein</fullName>
    </submittedName>
</protein>
<evidence type="ECO:0000313" key="1">
    <source>
        <dbReference type="EMBL" id="GAV22241.1"/>
    </source>
</evidence>